<dbReference type="EMBL" id="CP034348">
    <property type="protein sequence ID" value="QGX98602.1"/>
    <property type="molecule type" value="Genomic_DNA"/>
</dbReference>
<evidence type="ECO:0000256" key="2">
    <source>
        <dbReference type="ARBA" id="ARBA00022694"/>
    </source>
</evidence>
<keyword evidence="5 7" id="KW-0378">Hydrolase</keyword>
<evidence type="ECO:0000256" key="5">
    <source>
        <dbReference type="ARBA" id="ARBA00022801"/>
    </source>
</evidence>
<keyword evidence="2 7" id="KW-0819">tRNA processing</keyword>
<keyword evidence="6 7" id="KW-0694">RNA-binding</keyword>
<evidence type="ECO:0000256" key="1">
    <source>
        <dbReference type="ARBA" id="ARBA00002663"/>
    </source>
</evidence>
<dbReference type="GO" id="GO:0004526">
    <property type="term" value="F:ribonuclease P activity"/>
    <property type="evidence" value="ECO:0007669"/>
    <property type="project" value="UniProtKB-UniRule"/>
</dbReference>
<proteinExistence type="inferred from homology"/>
<dbReference type="GO" id="GO:0030677">
    <property type="term" value="C:ribonuclease P complex"/>
    <property type="evidence" value="ECO:0007669"/>
    <property type="project" value="TreeGrafter"/>
</dbReference>
<evidence type="ECO:0000313" key="10">
    <source>
        <dbReference type="Proteomes" id="UP000428330"/>
    </source>
</evidence>
<protein>
    <recommendedName>
        <fullName evidence="7 8">Ribonuclease P protein component</fullName>
        <shortName evidence="7">RNase P protein</shortName>
        <shortName evidence="7">RNaseP protein</shortName>
        <ecNumber evidence="7 8">3.1.26.5</ecNumber>
    </recommendedName>
    <alternativeName>
        <fullName evidence="7">Protein C5</fullName>
    </alternativeName>
</protein>
<dbReference type="KEGG" id="rom:EI983_10055"/>
<dbReference type="PROSITE" id="PS00648">
    <property type="entry name" value="RIBONUCLEASE_P"/>
    <property type="match status" value="1"/>
</dbReference>
<reference evidence="10" key="1">
    <citation type="submission" date="2018-12" db="EMBL/GenBank/DDBJ databases">
        <title>Complete genome sequence of Roseovarius sp. MME-070.</title>
        <authorList>
            <person name="Nam Y.-D."/>
            <person name="Kang J."/>
            <person name="Chung W.-H."/>
            <person name="Park Y.S."/>
        </authorList>
    </citation>
    <scope>NUCLEOTIDE SEQUENCE [LARGE SCALE GENOMIC DNA]</scope>
    <source>
        <strain evidence="10">MME-070</strain>
    </source>
</reference>
<organism evidence="9 10">
    <name type="scientific">Roseovarius faecimaris</name>
    <dbReference type="NCBI Taxonomy" id="2494550"/>
    <lineage>
        <taxon>Bacteria</taxon>
        <taxon>Pseudomonadati</taxon>
        <taxon>Pseudomonadota</taxon>
        <taxon>Alphaproteobacteria</taxon>
        <taxon>Rhodobacterales</taxon>
        <taxon>Roseobacteraceae</taxon>
        <taxon>Roseovarius</taxon>
    </lineage>
</organism>
<dbReference type="PANTHER" id="PTHR33992:SF1">
    <property type="entry name" value="RIBONUCLEASE P PROTEIN COMPONENT"/>
    <property type="match status" value="1"/>
</dbReference>
<dbReference type="Gene3D" id="3.30.230.10">
    <property type="match status" value="1"/>
</dbReference>
<comment type="similarity">
    <text evidence="7">Belongs to the RnpA family.</text>
</comment>
<dbReference type="PANTHER" id="PTHR33992">
    <property type="entry name" value="RIBONUCLEASE P PROTEIN COMPONENT"/>
    <property type="match status" value="1"/>
</dbReference>
<name>A0A6I6IQU0_9RHOB</name>
<accession>A0A6I6IQU0</accession>
<evidence type="ECO:0000313" key="9">
    <source>
        <dbReference type="EMBL" id="QGX98602.1"/>
    </source>
</evidence>
<evidence type="ECO:0000256" key="7">
    <source>
        <dbReference type="HAMAP-Rule" id="MF_00227"/>
    </source>
</evidence>
<dbReference type="InterPro" id="IPR000100">
    <property type="entry name" value="RNase_P"/>
</dbReference>
<dbReference type="Pfam" id="PF00825">
    <property type="entry name" value="Ribonuclease_P"/>
    <property type="match status" value="1"/>
</dbReference>
<comment type="catalytic activity">
    <reaction evidence="7">
        <text>Endonucleolytic cleavage of RNA, removing 5'-extranucleotides from tRNA precursor.</text>
        <dbReference type="EC" id="3.1.26.5"/>
    </reaction>
</comment>
<keyword evidence="10" id="KW-1185">Reference proteome</keyword>
<evidence type="ECO:0000256" key="4">
    <source>
        <dbReference type="ARBA" id="ARBA00022759"/>
    </source>
</evidence>
<sequence length="132" mass="14527">MTPPEAPEDTTGKTPPAALACLKGMKTRPQFLAAARGRRQGTSSMLVQGRDRGDAAAHVHVGFTCSKKIGNAVMRNRAKRRLRHVARQVLPDMARPGWDYVLIGKHGATVEVSFDQLERDLRYALRKLHGAT</sequence>
<gene>
    <name evidence="7 9" type="primary">rnpA</name>
    <name evidence="9" type="ORF">EI983_10055</name>
</gene>
<dbReference type="OrthoDB" id="9810867at2"/>
<evidence type="ECO:0000256" key="6">
    <source>
        <dbReference type="ARBA" id="ARBA00022884"/>
    </source>
</evidence>
<dbReference type="InterPro" id="IPR020568">
    <property type="entry name" value="Ribosomal_Su5_D2-typ_SF"/>
</dbReference>
<dbReference type="NCBIfam" id="TIGR00188">
    <property type="entry name" value="rnpA"/>
    <property type="match status" value="1"/>
</dbReference>
<dbReference type="AlphaFoldDB" id="A0A6I6IQU0"/>
<dbReference type="HAMAP" id="MF_00227">
    <property type="entry name" value="RNase_P"/>
    <property type="match status" value="1"/>
</dbReference>
<evidence type="ECO:0000256" key="8">
    <source>
        <dbReference type="NCBIfam" id="TIGR00188"/>
    </source>
</evidence>
<dbReference type="InterPro" id="IPR014721">
    <property type="entry name" value="Ribsml_uS5_D2-typ_fold_subgr"/>
</dbReference>
<dbReference type="GO" id="GO:0042781">
    <property type="term" value="F:3'-tRNA processing endoribonuclease activity"/>
    <property type="evidence" value="ECO:0007669"/>
    <property type="project" value="TreeGrafter"/>
</dbReference>
<dbReference type="GO" id="GO:0001682">
    <property type="term" value="P:tRNA 5'-leader removal"/>
    <property type="evidence" value="ECO:0007669"/>
    <property type="project" value="UniProtKB-UniRule"/>
</dbReference>
<comment type="function">
    <text evidence="1 7">RNaseP catalyzes the removal of the 5'-leader sequence from pre-tRNA to produce the mature 5'-terminus. It can also cleave other RNA substrates such as 4.5S RNA. The protein component plays an auxiliary but essential role in vivo by binding to the 5'-leader sequence and broadening the substrate specificity of the ribozyme.</text>
</comment>
<evidence type="ECO:0000256" key="3">
    <source>
        <dbReference type="ARBA" id="ARBA00022722"/>
    </source>
</evidence>
<dbReference type="Proteomes" id="UP000428330">
    <property type="component" value="Chromosome"/>
</dbReference>
<dbReference type="RefSeq" id="WP_157707285.1">
    <property type="nucleotide sequence ID" value="NZ_CP034348.1"/>
</dbReference>
<dbReference type="GO" id="GO:0000049">
    <property type="term" value="F:tRNA binding"/>
    <property type="evidence" value="ECO:0007669"/>
    <property type="project" value="UniProtKB-UniRule"/>
</dbReference>
<keyword evidence="4 7" id="KW-0255">Endonuclease</keyword>
<dbReference type="InterPro" id="IPR020539">
    <property type="entry name" value="RNase_P_CS"/>
</dbReference>
<dbReference type="SUPFAM" id="SSF54211">
    <property type="entry name" value="Ribosomal protein S5 domain 2-like"/>
    <property type="match status" value="1"/>
</dbReference>
<comment type="subunit">
    <text evidence="7">Consists of a catalytic RNA component (M1 or rnpB) and a protein subunit.</text>
</comment>
<keyword evidence="3 7" id="KW-0540">Nuclease</keyword>
<dbReference type="EC" id="3.1.26.5" evidence="7 8"/>